<evidence type="ECO:0000256" key="3">
    <source>
        <dbReference type="SAM" id="MobiDB-lite"/>
    </source>
</evidence>
<dbReference type="PRINTS" id="PR00313">
    <property type="entry name" value="CABNDNGRPT"/>
</dbReference>
<dbReference type="AlphaFoldDB" id="A0A1X6Y3W2"/>
<dbReference type="GO" id="GO:0005509">
    <property type="term" value="F:calcium ion binding"/>
    <property type="evidence" value="ECO:0007669"/>
    <property type="project" value="InterPro"/>
</dbReference>
<dbReference type="PANTHER" id="PTHR38340">
    <property type="entry name" value="S-LAYER PROTEIN"/>
    <property type="match status" value="1"/>
</dbReference>
<protein>
    <submittedName>
        <fullName evidence="4">Hemolysin, plasmid</fullName>
    </submittedName>
</protein>
<evidence type="ECO:0000256" key="2">
    <source>
        <dbReference type="ARBA" id="ARBA00022525"/>
    </source>
</evidence>
<dbReference type="SUPFAM" id="SSF51445">
    <property type="entry name" value="(Trans)glycosidases"/>
    <property type="match status" value="1"/>
</dbReference>
<dbReference type="Proteomes" id="UP000193570">
    <property type="component" value="Unassembled WGS sequence"/>
</dbReference>
<sequence length="780" mass="80762">MTYTIQTYGPAGGMADARLFGGNVLAPRGAMTGDGSYAEAIDQLGVTDLRYPGGSLTEFYFDISDPDATRATHGVTGEVIDFIPLSEFMAFAGANGHAVNIVIPTRDQLSDRRDADGHRVPQIDESELRAFVRDVAGGAYGDARVASFEIGNEYWGSGMMSAAEYGRLAAEMATVIDEELARVPGGEAIEIAVQMGTNFNHSNLSAEFHGMAAPDILAALNAAYDLDLGAEVVRGNGEVNWGLVANRIVMQPFDTAEEISAVDAIVAHVYSKEPAVDGQRDLDLTTIRETWGADARFEGTGIHVTEWSQSGSSGHFDDRADYGLHQAHEMLNIVEAFMAQGVTAAQVWPLIQNTPNALSSGFEFTALNAPGVFFRMMADALPGKTMVDLDPADRGETEAQLGPVHVHAFSDANETVVYIASDSARTETTRIDLSDLLSGPALVHAILLGVADGAEAGHNRSEVQLEELAAASVYEDGIVTATLAEGEILQLRIFARAPSEAVDTPTPHAADPREPAMPERSVTGNGDDRVIGGTGNDTIGGKDGNDDIDGAAGNDLLGGGLGTDTLTGNAGADTIGGGFGDDLIYGNDGADRLAGGAGGDFLVAGTGNDTVGGSYHHDRIIGDDGDDSLGGGTGRDVLHGEAGNDSLGGGEGDDTVIGGDGDDFLAGGGRDDRVWGGAGADTINGGDGDDVLVGGTGADVFVFNDLIAGERDQISDFALGADLIRLSGVENAPGSGLAGRFEALSLHDTPTGAVVEYAGHRIELSGVRAADLGVDDFLFV</sequence>
<keyword evidence="5" id="KW-1185">Reference proteome</keyword>
<organism evidence="4 5">
    <name type="scientific">Roseivivax jejudonensis</name>
    <dbReference type="NCBI Taxonomy" id="1529041"/>
    <lineage>
        <taxon>Bacteria</taxon>
        <taxon>Pseudomonadati</taxon>
        <taxon>Pseudomonadota</taxon>
        <taxon>Alphaproteobacteria</taxon>
        <taxon>Rhodobacterales</taxon>
        <taxon>Roseobacteraceae</taxon>
        <taxon>Roseivivax</taxon>
    </lineage>
</organism>
<proteinExistence type="predicted"/>
<dbReference type="GO" id="GO:0005576">
    <property type="term" value="C:extracellular region"/>
    <property type="evidence" value="ECO:0007669"/>
    <property type="project" value="UniProtKB-SubCell"/>
</dbReference>
<dbReference type="InterPro" id="IPR011049">
    <property type="entry name" value="Serralysin-like_metalloprot_C"/>
</dbReference>
<feature type="region of interest" description="Disordered" evidence="3">
    <location>
        <begin position="624"/>
        <end position="652"/>
    </location>
</feature>
<dbReference type="RefSeq" id="WP_234984119.1">
    <property type="nucleotide sequence ID" value="NZ_FWFK01000001.1"/>
</dbReference>
<gene>
    <name evidence="4" type="primary">hlyA_1</name>
    <name evidence="4" type="ORF">ROJ8625_00128</name>
</gene>
<comment type="subcellular location">
    <subcellularLocation>
        <location evidence="1">Secreted</location>
    </subcellularLocation>
</comment>
<evidence type="ECO:0000313" key="5">
    <source>
        <dbReference type="Proteomes" id="UP000193570"/>
    </source>
</evidence>
<dbReference type="PROSITE" id="PS00330">
    <property type="entry name" value="HEMOLYSIN_CALCIUM"/>
    <property type="match status" value="3"/>
</dbReference>
<feature type="region of interest" description="Disordered" evidence="3">
    <location>
        <begin position="500"/>
        <end position="546"/>
    </location>
</feature>
<dbReference type="SUPFAM" id="SSF51120">
    <property type="entry name" value="beta-Roll"/>
    <property type="match status" value="2"/>
</dbReference>
<dbReference type="Gene3D" id="3.20.20.80">
    <property type="entry name" value="Glycosidases"/>
    <property type="match status" value="1"/>
</dbReference>
<dbReference type="Gene3D" id="2.150.10.10">
    <property type="entry name" value="Serralysin-like metalloprotease, C-terminal"/>
    <property type="match status" value="3"/>
</dbReference>
<dbReference type="InterPro" id="IPR017853">
    <property type="entry name" value="GH"/>
</dbReference>
<name>A0A1X6Y3W2_9RHOB</name>
<dbReference type="InterPro" id="IPR001343">
    <property type="entry name" value="Hemolysn_Ca-bd"/>
</dbReference>
<evidence type="ECO:0000256" key="1">
    <source>
        <dbReference type="ARBA" id="ARBA00004613"/>
    </source>
</evidence>
<dbReference type="InterPro" id="IPR050557">
    <property type="entry name" value="RTX_toxin/Mannuronan_C5-epim"/>
</dbReference>
<reference evidence="4 5" key="1">
    <citation type="submission" date="2017-03" db="EMBL/GenBank/DDBJ databases">
        <authorList>
            <person name="Afonso C.L."/>
            <person name="Miller P.J."/>
            <person name="Scott M.A."/>
            <person name="Spackman E."/>
            <person name="Goraichik I."/>
            <person name="Dimitrov K.M."/>
            <person name="Suarez D.L."/>
            <person name="Swayne D.E."/>
        </authorList>
    </citation>
    <scope>NUCLEOTIDE SEQUENCE [LARGE SCALE GENOMIC DNA]</scope>
    <source>
        <strain evidence="4 5">CECT 8625</strain>
    </source>
</reference>
<dbReference type="InterPro" id="IPR018511">
    <property type="entry name" value="Hemolysin-typ_Ca-bd_CS"/>
</dbReference>
<dbReference type="Pfam" id="PF00353">
    <property type="entry name" value="HemolysinCabind"/>
    <property type="match status" value="5"/>
</dbReference>
<accession>A0A1X6Y3W2</accession>
<evidence type="ECO:0000313" key="4">
    <source>
        <dbReference type="EMBL" id="SLN09956.1"/>
    </source>
</evidence>
<keyword evidence="2" id="KW-0964">Secreted</keyword>
<dbReference type="PANTHER" id="PTHR38340:SF1">
    <property type="entry name" value="S-LAYER PROTEIN"/>
    <property type="match status" value="1"/>
</dbReference>
<dbReference type="EMBL" id="FWFK01000001">
    <property type="protein sequence ID" value="SLN09956.1"/>
    <property type="molecule type" value="Genomic_DNA"/>
</dbReference>